<accession>A0A4C2AG42</accession>
<comment type="caution">
    <text evidence="2">The sequence shown here is derived from an EMBL/GenBank/DDBJ whole genome shotgun (WGS) entry which is preliminary data.</text>
</comment>
<dbReference type="EMBL" id="BGZK01002989">
    <property type="protein sequence ID" value="GBP97697.1"/>
    <property type="molecule type" value="Genomic_DNA"/>
</dbReference>
<reference evidence="2 3" key="1">
    <citation type="journal article" date="2019" name="Commun. Biol.">
        <title>The bagworm genome reveals a unique fibroin gene that provides high tensile strength.</title>
        <authorList>
            <person name="Kono N."/>
            <person name="Nakamura H."/>
            <person name="Ohtoshi R."/>
            <person name="Tomita M."/>
            <person name="Numata K."/>
            <person name="Arakawa K."/>
        </authorList>
    </citation>
    <scope>NUCLEOTIDE SEQUENCE [LARGE SCALE GENOMIC DNA]</scope>
</reference>
<dbReference type="Proteomes" id="UP000299102">
    <property type="component" value="Unassembled WGS sequence"/>
</dbReference>
<keyword evidence="3" id="KW-1185">Reference proteome</keyword>
<name>A0A4C2AG42_EUMVA</name>
<evidence type="ECO:0000313" key="3">
    <source>
        <dbReference type="Proteomes" id="UP000299102"/>
    </source>
</evidence>
<dbReference type="AlphaFoldDB" id="A0A4C2AG42"/>
<gene>
    <name evidence="2" type="ORF">EVAR_65936_1</name>
</gene>
<proteinExistence type="predicted"/>
<organism evidence="2 3">
    <name type="scientific">Eumeta variegata</name>
    <name type="common">Bagworm moth</name>
    <name type="synonym">Eumeta japonica</name>
    <dbReference type="NCBI Taxonomy" id="151549"/>
    <lineage>
        <taxon>Eukaryota</taxon>
        <taxon>Metazoa</taxon>
        <taxon>Ecdysozoa</taxon>
        <taxon>Arthropoda</taxon>
        <taxon>Hexapoda</taxon>
        <taxon>Insecta</taxon>
        <taxon>Pterygota</taxon>
        <taxon>Neoptera</taxon>
        <taxon>Endopterygota</taxon>
        <taxon>Lepidoptera</taxon>
        <taxon>Glossata</taxon>
        <taxon>Ditrysia</taxon>
        <taxon>Tineoidea</taxon>
        <taxon>Psychidae</taxon>
        <taxon>Oiketicinae</taxon>
        <taxon>Eumeta</taxon>
    </lineage>
</organism>
<evidence type="ECO:0000313" key="2">
    <source>
        <dbReference type="EMBL" id="GBP97697.1"/>
    </source>
</evidence>
<evidence type="ECO:0000256" key="1">
    <source>
        <dbReference type="SAM" id="MobiDB-lite"/>
    </source>
</evidence>
<sequence length="80" mass="8887">MYRAMPSPAGEPEWPDRNRDIPSTGGPSRIRPPSVGTRPQRPDHSGRSFGGRAGKRRRVSVSASEGRHSELLKRILYGHL</sequence>
<protein>
    <submittedName>
        <fullName evidence="2">Uncharacterized protein</fullName>
    </submittedName>
</protein>
<feature type="region of interest" description="Disordered" evidence="1">
    <location>
        <begin position="1"/>
        <end position="68"/>
    </location>
</feature>